<dbReference type="Proteomes" id="UP001148737">
    <property type="component" value="Unassembled WGS sequence"/>
</dbReference>
<organism evidence="1 2">
    <name type="scientific">Lecanicillium saksenae</name>
    <dbReference type="NCBI Taxonomy" id="468837"/>
    <lineage>
        <taxon>Eukaryota</taxon>
        <taxon>Fungi</taxon>
        <taxon>Dikarya</taxon>
        <taxon>Ascomycota</taxon>
        <taxon>Pezizomycotina</taxon>
        <taxon>Sordariomycetes</taxon>
        <taxon>Hypocreomycetidae</taxon>
        <taxon>Hypocreales</taxon>
        <taxon>Cordycipitaceae</taxon>
        <taxon>Lecanicillium</taxon>
    </lineage>
</organism>
<sequence>MGHINMMDDVIIGNLPPDHLRSVVRALLSTGPEIQAVFRDSVRQRLLDFPPGFPEPSELFPFPDMVSPACAEYLAVVRCTFSAKLIIEAFPSLCHAVEAIPLAKASWVPGSPLDQTLERVDGDVVQAMQAIKEAPPPSAELASSLDKLFTALSKCQKYCEAAGLRQDV</sequence>
<protein>
    <submittedName>
        <fullName evidence="1">Uncharacterized protein</fullName>
    </submittedName>
</protein>
<evidence type="ECO:0000313" key="1">
    <source>
        <dbReference type="EMBL" id="KAJ3483481.1"/>
    </source>
</evidence>
<reference evidence="1" key="1">
    <citation type="submission" date="2022-07" db="EMBL/GenBank/DDBJ databases">
        <title>Genome Sequence of Lecanicillium saksenae.</title>
        <authorList>
            <person name="Buettner E."/>
        </authorList>
    </citation>
    <scope>NUCLEOTIDE SEQUENCE</scope>
    <source>
        <strain evidence="1">VT-O1</strain>
    </source>
</reference>
<comment type="caution">
    <text evidence="1">The sequence shown here is derived from an EMBL/GenBank/DDBJ whole genome shotgun (WGS) entry which is preliminary data.</text>
</comment>
<dbReference type="EMBL" id="JANAKD010001095">
    <property type="protein sequence ID" value="KAJ3483481.1"/>
    <property type="molecule type" value="Genomic_DNA"/>
</dbReference>
<name>A0ACC1QM69_9HYPO</name>
<accession>A0ACC1QM69</accession>
<gene>
    <name evidence="1" type="ORF">NLG97_g7298</name>
</gene>
<evidence type="ECO:0000313" key="2">
    <source>
        <dbReference type="Proteomes" id="UP001148737"/>
    </source>
</evidence>
<proteinExistence type="predicted"/>
<keyword evidence="2" id="KW-1185">Reference proteome</keyword>